<dbReference type="EMBL" id="OZ020110">
    <property type="protein sequence ID" value="CAK9262472.1"/>
    <property type="molecule type" value="Genomic_DNA"/>
</dbReference>
<comment type="function">
    <text evidence="1 11">Catalyzes the 6-electron oxidation of protoporphyrinogen-IX to form protoporphyrin-IX.</text>
</comment>
<dbReference type="Pfam" id="PF01593">
    <property type="entry name" value="Amino_oxidase"/>
    <property type="match status" value="1"/>
</dbReference>
<evidence type="ECO:0000256" key="2">
    <source>
        <dbReference type="ARBA" id="ARBA00005073"/>
    </source>
</evidence>
<dbReference type="InterPro" id="IPR036188">
    <property type="entry name" value="FAD/NAD-bd_sf"/>
</dbReference>
<dbReference type="Gene3D" id="1.10.3110.10">
    <property type="entry name" value="protoporphyrinogen ix oxidase, domain 3"/>
    <property type="match status" value="1"/>
</dbReference>
<gene>
    <name evidence="14" type="ORF">CSSPJE1EN1_LOCUS7950</name>
</gene>
<dbReference type="Gene3D" id="3.50.50.60">
    <property type="entry name" value="FAD/NAD(P)-binding domain"/>
    <property type="match status" value="1"/>
</dbReference>
<evidence type="ECO:0000256" key="7">
    <source>
        <dbReference type="ARBA" id="ARBA00023002"/>
    </source>
</evidence>
<dbReference type="InterPro" id="IPR050464">
    <property type="entry name" value="Zeta_carotene_desat/Oxidored"/>
</dbReference>
<comment type="subcellular location">
    <subcellularLocation>
        <location evidence="11">Plastid</location>
        <location evidence="11">Chloroplast</location>
    </subcellularLocation>
</comment>
<dbReference type="PANTHER" id="PTHR42923">
    <property type="entry name" value="PROTOPORPHYRINOGEN OXIDASE"/>
    <property type="match status" value="1"/>
</dbReference>
<name>A0ABP0W7N8_9BRYO</name>
<dbReference type="InterPro" id="IPR002937">
    <property type="entry name" value="Amino_oxidase"/>
</dbReference>
<dbReference type="EC" id="1.3.3.4" evidence="4 11"/>
<dbReference type="SUPFAM" id="SSF54373">
    <property type="entry name" value="FAD-linked reductases, C-terminal domain"/>
    <property type="match status" value="1"/>
</dbReference>
<evidence type="ECO:0000313" key="15">
    <source>
        <dbReference type="Proteomes" id="UP001497444"/>
    </source>
</evidence>
<dbReference type="PANTHER" id="PTHR42923:SF3">
    <property type="entry name" value="PROTOPORPHYRINOGEN OXIDASE"/>
    <property type="match status" value="1"/>
</dbReference>
<feature type="compositionally biased region" description="Basic and acidic residues" evidence="12">
    <location>
        <begin position="309"/>
        <end position="323"/>
    </location>
</feature>
<evidence type="ECO:0000313" key="14">
    <source>
        <dbReference type="EMBL" id="CAK9262472.1"/>
    </source>
</evidence>
<dbReference type="NCBIfam" id="TIGR00562">
    <property type="entry name" value="proto_IX_ox"/>
    <property type="match status" value="1"/>
</dbReference>
<proteinExistence type="inferred from homology"/>
<dbReference type="Proteomes" id="UP001497444">
    <property type="component" value="Chromosome 15"/>
</dbReference>
<feature type="domain" description="Amine oxidase" evidence="13">
    <location>
        <begin position="121"/>
        <end position="580"/>
    </location>
</feature>
<comment type="cofactor">
    <cofactor evidence="11">
        <name>FAD</name>
        <dbReference type="ChEBI" id="CHEBI:57692"/>
    </cofactor>
    <text evidence="11">Binds 1 FAD per subunit.</text>
</comment>
<comment type="similarity">
    <text evidence="3 11">Belongs to the protoporphyrinogen/coproporphyrinogen oxidase family. Protoporphyrinogen oxidase subfamily.</text>
</comment>
<evidence type="ECO:0000256" key="1">
    <source>
        <dbReference type="ARBA" id="ARBA00002600"/>
    </source>
</evidence>
<evidence type="ECO:0000259" key="13">
    <source>
        <dbReference type="Pfam" id="PF01593"/>
    </source>
</evidence>
<evidence type="ECO:0000256" key="4">
    <source>
        <dbReference type="ARBA" id="ARBA00012867"/>
    </source>
</evidence>
<comment type="catalytic activity">
    <reaction evidence="10 11">
        <text>protoporphyrinogen IX + 3 O2 = protoporphyrin IX + 3 H2O2</text>
        <dbReference type="Rhea" id="RHEA:25576"/>
        <dbReference type="ChEBI" id="CHEBI:15379"/>
        <dbReference type="ChEBI" id="CHEBI:16240"/>
        <dbReference type="ChEBI" id="CHEBI:57306"/>
        <dbReference type="ChEBI" id="CHEBI:57307"/>
        <dbReference type="EC" id="1.3.3.4"/>
    </reaction>
</comment>
<keyword evidence="6 11" id="KW-0274">FAD</keyword>
<dbReference type="SUPFAM" id="SSF51905">
    <property type="entry name" value="FAD/NAD(P)-binding domain"/>
    <property type="match status" value="1"/>
</dbReference>
<reference evidence="14" key="1">
    <citation type="submission" date="2024-02" db="EMBL/GenBank/DDBJ databases">
        <authorList>
            <consortium name="ELIXIR-Norway"/>
            <consortium name="Elixir Norway"/>
        </authorList>
    </citation>
    <scope>NUCLEOTIDE SEQUENCE</scope>
</reference>
<evidence type="ECO:0000256" key="11">
    <source>
        <dbReference type="RuleBase" id="RU367069"/>
    </source>
</evidence>
<dbReference type="Gene3D" id="3.90.660.20">
    <property type="entry name" value="Protoporphyrinogen oxidase, mitochondrial, domain 2"/>
    <property type="match status" value="1"/>
</dbReference>
<keyword evidence="5 11" id="KW-0285">Flavoprotein</keyword>
<evidence type="ECO:0000256" key="5">
    <source>
        <dbReference type="ARBA" id="ARBA00022630"/>
    </source>
</evidence>
<keyword evidence="15" id="KW-1185">Reference proteome</keyword>
<evidence type="ECO:0000256" key="10">
    <source>
        <dbReference type="ARBA" id="ARBA00047554"/>
    </source>
</evidence>
<feature type="region of interest" description="Disordered" evidence="12">
    <location>
        <begin position="309"/>
        <end position="330"/>
    </location>
</feature>
<dbReference type="InterPro" id="IPR004572">
    <property type="entry name" value="Protoporphyrinogen_oxidase"/>
</dbReference>
<evidence type="ECO:0000256" key="9">
    <source>
        <dbReference type="ARBA" id="ARBA00023244"/>
    </source>
</evidence>
<evidence type="ECO:0000256" key="8">
    <source>
        <dbReference type="ARBA" id="ARBA00023133"/>
    </source>
</evidence>
<keyword evidence="9 11" id="KW-0627">Porphyrin biosynthesis</keyword>
<organism evidence="14 15">
    <name type="scientific">Sphagnum jensenii</name>
    <dbReference type="NCBI Taxonomy" id="128206"/>
    <lineage>
        <taxon>Eukaryota</taxon>
        <taxon>Viridiplantae</taxon>
        <taxon>Streptophyta</taxon>
        <taxon>Embryophyta</taxon>
        <taxon>Bryophyta</taxon>
        <taxon>Sphagnophytina</taxon>
        <taxon>Sphagnopsida</taxon>
        <taxon>Sphagnales</taxon>
        <taxon>Sphagnaceae</taxon>
        <taxon>Sphagnum</taxon>
    </lineage>
</organism>
<evidence type="ECO:0000256" key="12">
    <source>
        <dbReference type="SAM" id="MobiDB-lite"/>
    </source>
</evidence>
<accession>A0ABP0W7N8</accession>
<evidence type="ECO:0000256" key="6">
    <source>
        <dbReference type="ARBA" id="ARBA00022827"/>
    </source>
</evidence>
<comment type="pathway">
    <text evidence="2 11">Porphyrin-containing compound metabolism; protoporphyrin-IX biosynthesis; protoporphyrin-IX from protoporphyrinogen-IX: step 1/1.</text>
</comment>
<protein>
    <recommendedName>
        <fullName evidence="4 11">Protoporphyrinogen oxidase</fullName>
        <ecNumber evidence="4 11">1.3.3.4</ecNumber>
    </recommendedName>
</protein>
<sequence>MDRMTVAVRSSSCGLPSVSFSEAYLTSPLKVCTRIATTTTTTTTGGSRAVQQPQQQQSVHTSLLLLQRGGQRLNQHARRRGRGSSVSVSVFAKQAAVAPPAAVETTGPKEQYDCVVVGGGISGLCTAQALATRHGVAVSNVLVTEARERVGGNITTVEGNGYLWEEGPNSFQPNDSMLSMVVDSGLKEELVLGDPDAPRFVLWGGRLRPVPAGPADLPFFDLLSIVGKLRAGFGAMGFKAPAPGHEESVEEFVRRNLGDEVFERLIEPFCSGVYAGDPAKLSMKAAFGKVWRLEDIGGSVIGGTIKLLQERKKNPPPPRDTRLPKPKGQTVGSFQKGLITLPKAIAANLGDKVRVNWKLTAIQKAGGGGYTLTYETPEGTITVGTKALVLTVPSYVASDILQPLSQGAADALSKFYYPPVAAVTISFPLSAIREDRLVGGELKGFGQLHPRSQGVQTLGTIYSSSLFPGRAPEKRVLLLNYIGGAQFPSIVTMKEEEIVRIVDRDVRTMLVKPDAPPPQVVGVRVWPRAIPQFTIGHLELLEDARKGLEESGLEGVFLGGNYVVGVALGRCVEGAYESAQVISDYITRVPAS</sequence>
<keyword evidence="8 11" id="KW-0350">Heme biosynthesis</keyword>
<evidence type="ECO:0000256" key="3">
    <source>
        <dbReference type="ARBA" id="ARBA00010551"/>
    </source>
</evidence>
<keyword evidence="7 11" id="KW-0560">Oxidoreductase</keyword>